<dbReference type="AlphaFoldDB" id="Q2QSH8"/>
<evidence type="ECO:0000256" key="2">
    <source>
        <dbReference type="ARBA" id="ARBA00018874"/>
    </source>
</evidence>
<reference evidence="5" key="2">
    <citation type="submission" date="2005-04" db="EMBL/GenBank/DDBJ databases">
        <authorList>
            <person name="Buell C.R."/>
            <person name="Wing R.A."/>
            <person name="McCombie W.A."/>
            <person name="Ouyang S."/>
        </authorList>
    </citation>
    <scope>NUCLEOTIDE SEQUENCE</scope>
</reference>
<proteinExistence type="inferred from homology"/>
<organism evidence="5">
    <name type="scientific">Oryza sativa subsp. japonica</name>
    <name type="common">Rice</name>
    <dbReference type="NCBI Taxonomy" id="39947"/>
    <lineage>
        <taxon>Eukaryota</taxon>
        <taxon>Viridiplantae</taxon>
        <taxon>Streptophyta</taxon>
        <taxon>Embryophyta</taxon>
        <taxon>Tracheophyta</taxon>
        <taxon>Spermatophyta</taxon>
        <taxon>Magnoliopsida</taxon>
        <taxon>Liliopsida</taxon>
        <taxon>Poales</taxon>
        <taxon>Poaceae</taxon>
        <taxon>BOP clade</taxon>
        <taxon>Oryzoideae</taxon>
        <taxon>Oryzeae</taxon>
        <taxon>Oryzinae</taxon>
        <taxon>Oryza</taxon>
        <taxon>Oryza sativa</taxon>
    </lineage>
</organism>
<accession>Q2QSH8</accession>
<gene>
    <name evidence="5" type="ordered locus">LOC_Os12g24060</name>
</gene>
<sequence length="105" mass="11360">MAGRCKPVVAATSSCLGGGMRDSGVLCGQNGGERRTVLGGKKRDGKPDMWKGQALEESSSRRAALESSIHEVLFQIINFANEKKDHIPPIPDRIFNHEISIPSTN</sequence>
<dbReference type="GO" id="GO:0006914">
    <property type="term" value="P:autophagy"/>
    <property type="evidence" value="ECO:0007669"/>
    <property type="project" value="UniProtKB-KW"/>
</dbReference>
<evidence type="ECO:0000256" key="3">
    <source>
        <dbReference type="ARBA" id="ARBA00023006"/>
    </source>
</evidence>
<evidence type="ECO:0000256" key="1">
    <source>
        <dbReference type="ARBA" id="ARBA00007130"/>
    </source>
</evidence>
<comment type="similarity">
    <text evidence="1">Belongs to the ATG101 family.</text>
</comment>
<keyword evidence="3" id="KW-0072">Autophagy</keyword>
<feature type="region of interest" description="Disordered" evidence="4">
    <location>
        <begin position="26"/>
        <end position="55"/>
    </location>
</feature>
<reference evidence="5" key="3">
    <citation type="submission" date="2006-01" db="EMBL/GenBank/DDBJ databases">
        <authorList>
            <person name="Buell R."/>
        </authorList>
    </citation>
    <scope>NUCLEOTIDE SEQUENCE</scope>
</reference>
<dbReference type="InterPro" id="IPR012445">
    <property type="entry name" value="ATG101"/>
</dbReference>
<name>Q2QSH8_ORYSJ</name>
<dbReference type="EMBL" id="DP000011">
    <property type="protein sequence ID" value="ABA97971.1"/>
    <property type="molecule type" value="Genomic_DNA"/>
</dbReference>
<dbReference type="PANTHER" id="PTHR13292:SF0">
    <property type="entry name" value="AUTOPHAGY-RELATED PROTEIN 101"/>
    <property type="match status" value="1"/>
</dbReference>
<dbReference type="Pfam" id="PF07855">
    <property type="entry name" value="ATG101"/>
    <property type="match status" value="1"/>
</dbReference>
<evidence type="ECO:0000313" key="5">
    <source>
        <dbReference type="EMBL" id="ABA97971.1"/>
    </source>
</evidence>
<feature type="compositionally biased region" description="Basic and acidic residues" evidence="4">
    <location>
        <begin position="32"/>
        <end position="49"/>
    </location>
</feature>
<protein>
    <recommendedName>
        <fullName evidence="2">Autophagy-related protein 101</fullName>
    </recommendedName>
</protein>
<dbReference type="PANTHER" id="PTHR13292">
    <property type="entry name" value="AUTOPHAGY-RELATED PROTEIN 101"/>
    <property type="match status" value="1"/>
</dbReference>
<reference evidence="5" key="1">
    <citation type="journal article" date="2005" name="BMC Biol.">
        <title>The sequence of rice chromosomes 11 and 12, rich in disease resistance genes and recent gene duplications.</title>
        <authorList>
            <consortium name="The rice chromosomes 11 and 12 sequencing consortia"/>
        </authorList>
    </citation>
    <scope>NUCLEOTIDE SEQUENCE [LARGE SCALE GENOMIC DNA]</scope>
</reference>
<evidence type="ECO:0000256" key="4">
    <source>
        <dbReference type="SAM" id="MobiDB-lite"/>
    </source>
</evidence>